<dbReference type="PROSITE" id="PS50259">
    <property type="entry name" value="G_PROTEIN_RECEP_F3_4"/>
    <property type="match status" value="1"/>
</dbReference>
<reference evidence="14" key="1">
    <citation type="submission" date="2011-08" db="EMBL/GenBank/DDBJ databases">
        <title>The draft genome of Latimeria chalumnae.</title>
        <authorList>
            <person name="Di Palma F."/>
            <person name="Alfoldi J."/>
            <person name="Johnson J."/>
            <person name="Berlin A."/>
            <person name="Gnerre S."/>
            <person name="Jaffe D."/>
            <person name="MacCallum I."/>
            <person name="Young S."/>
            <person name="Walker B.J."/>
            <person name="Lander E."/>
            <person name="Lindblad-Toh K."/>
        </authorList>
    </citation>
    <scope>NUCLEOTIDE SEQUENCE [LARGE SCALE GENOMIC DNA]</scope>
    <source>
        <strain evidence="14">Wild caught</strain>
    </source>
</reference>
<evidence type="ECO:0000256" key="7">
    <source>
        <dbReference type="ARBA" id="ARBA00023136"/>
    </source>
</evidence>
<keyword evidence="4" id="KW-0732">Signal</keyword>
<dbReference type="HOGENOM" id="CLU_005389_5_1_1"/>
<evidence type="ECO:0000256" key="8">
    <source>
        <dbReference type="ARBA" id="ARBA00023170"/>
    </source>
</evidence>
<keyword evidence="2" id="KW-1003">Cell membrane</keyword>
<dbReference type="InterPro" id="IPR017979">
    <property type="entry name" value="GPCR_3_CS"/>
</dbReference>
<protein>
    <recommendedName>
        <fullName evidence="12">G-protein coupled receptors family 3 profile domain-containing protein</fullName>
    </recommendedName>
</protein>
<dbReference type="eggNOG" id="KOG1056">
    <property type="taxonomic scope" value="Eukaryota"/>
</dbReference>
<feature type="transmembrane region" description="Helical" evidence="11">
    <location>
        <begin position="410"/>
        <end position="432"/>
    </location>
</feature>
<evidence type="ECO:0000256" key="3">
    <source>
        <dbReference type="ARBA" id="ARBA00022692"/>
    </source>
</evidence>
<proteinExistence type="predicted"/>
<keyword evidence="14" id="KW-1185">Reference proteome</keyword>
<keyword evidence="9" id="KW-0325">Glycoprotein</keyword>
<dbReference type="EMBL" id="AFYH01222663">
    <property type="status" value="NOT_ANNOTATED_CDS"/>
    <property type="molecule type" value="Genomic_DNA"/>
</dbReference>
<dbReference type="CDD" id="cd15283">
    <property type="entry name" value="7tmC_V2R_pheromone"/>
    <property type="match status" value="1"/>
</dbReference>
<keyword evidence="7 11" id="KW-0472">Membrane</keyword>
<evidence type="ECO:0000256" key="2">
    <source>
        <dbReference type="ARBA" id="ARBA00022475"/>
    </source>
</evidence>
<dbReference type="InParanoid" id="H3AGJ6"/>
<dbReference type="Pfam" id="PF01094">
    <property type="entry name" value="ANF_receptor"/>
    <property type="match status" value="1"/>
</dbReference>
<dbReference type="FunFam" id="3.40.50.2300:FF:000016">
    <property type="entry name" value="Taste 1 receptor member 2"/>
    <property type="match status" value="1"/>
</dbReference>
<dbReference type="InterPro" id="IPR028082">
    <property type="entry name" value="Peripla_BP_I"/>
</dbReference>
<dbReference type="GO" id="GO:0005886">
    <property type="term" value="C:plasma membrane"/>
    <property type="evidence" value="ECO:0007669"/>
    <property type="project" value="UniProtKB-SubCell"/>
</dbReference>
<dbReference type="PROSITE" id="PS00981">
    <property type="entry name" value="G_PROTEIN_RECEP_F3_3"/>
    <property type="match status" value="1"/>
</dbReference>
<evidence type="ECO:0000259" key="12">
    <source>
        <dbReference type="PROSITE" id="PS50259"/>
    </source>
</evidence>
<reference evidence="13" key="2">
    <citation type="submission" date="2025-08" db="UniProtKB">
        <authorList>
            <consortium name="Ensembl"/>
        </authorList>
    </citation>
    <scope>IDENTIFICATION</scope>
</reference>
<accession>H3AGJ6</accession>
<keyword evidence="3 11" id="KW-0812">Transmembrane</keyword>
<dbReference type="PANTHER" id="PTHR24061:SF0">
    <property type="entry name" value="C-FAMILY ODORANT RECEPTOR OLFCT1"/>
    <property type="match status" value="1"/>
</dbReference>
<dbReference type="Gene3D" id="3.40.50.2300">
    <property type="match status" value="2"/>
</dbReference>
<keyword evidence="10" id="KW-0807">Transducer</keyword>
<feature type="domain" description="G-protein coupled receptors family 3 profile" evidence="12">
    <location>
        <begin position="406"/>
        <end position="670"/>
    </location>
</feature>
<dbReference type="SUPFAM" id="SSF53822">
    <property type="entry name" value="Periplasmic binding protein-like I"/>
    <property type="match status" value="1"/>
</dbReference>
<evidence type="ECO:0000256" key="11">
    <source>
        <dbReference type="SAM" id="Phobius"/>
    </source>
</evidence>
<evidence type="ECO:0000313" key="14">
    <source>
        <dbReference type="Proteomes" id="UP000008672"/>
    </source>
</evidence>
<dbReference type="PRINTS" id="PR00592">
    <property type="entry name" value="CASENSINGR"/>
</dbReference>
<dbReference type="InterPro" id="IPR001828">
    <property type="entry name" value="ANF_lig-bd_rcpt"/>
</dbReference>
<dbReference type="Pfam" id="PF00003">
    <property type="entry name" value="7tm_3"/>
    <property type="match status" value="1"/>
</dbReference>
<sequence>YRWIHSLVFTIEEINRSNFLSNITLGFRIYDSCHLKVRAIEGTMSLITAVIGADYSVISMPVARLLGIYHIPQISHASSIGLLNNKEEFPSFFRTIPSDEFQSIGFARLVLHFGWKWIGLLADNSEYGQQGIQTVKWEIMQTGACIAFSEILASISSKKINNHVIEVIKTSSANVIVVFANVGNAIPYMDELVRQNITGKVWLASDGWSINRYFSRKEYVRTLSGTMGLTIRKGEISGFLEYLFNVHPSKDPNDIFIKEFWEIAFDCKWPEVNSNPSVTNELTINTKPCTGEENLRELNDDFLDEANLRYSYNVYTAMYAVAHSLRDMNTCKPGEGPFLNRTCANIRDFEPWQFKKKEFTAKHLNHNNEWTDATECLKCPDDQWSNELQDQCIPTTVEFLAYEDAVGATLAVFSIFCALLFFTVLCIFIKYRNTPIVKANNRELSYLLLLSLVLCFLSSLVFIGQPKTWSCMLRQTAFGIIFALSVSCVLAKTVMVVIAFNVTKPNSNLRKWVGPKLAISVVLVCTVIQIIICIVWLASAPPFPTENMKSQIGTIILECNDRSTIAFWCVLGYMGLLATISFVVAFLARNLPDSFNETKYITFSMLVFVSVWLAFIPAYLSTRGKYMVTVEIFAILASGAGSLACIFFPKCYIILLRPDMNKRESLMGKSK</sequence>
<comment type="subcellular location">
    <subcellularLocation>
        <location evidence="1">Cell membrane</location>
        <topology evidence="1">Multi-pass membrane protein</topology>
    </subcellularLocation>
</comment>
<keyword evidence="5 11" id="KW-1133">Transmembrane helix</keyword>
<dbReference type="InterPro" id="IPR017978">
    <property type="entry name" value="GPCR_3_C"/>
</dbReference>
<keyword evidence="6" id="KW-0297">G-protein coupled receptor</keyword>
<dbReference type="Ensembl" id="ENSLACT00000008836.1">
    <property type="protein sequence ID" value="ENSLACP00000008767.1"/>
    <property type="gene ID" value="ENSLACG00000007749.1"/>
</dbReference>
<reference evidence="13" key="3">
    <citation type="submission" date="2025-09" db="UniProtKB">
        <authorList>
            <consortium name="Ensembl"/>
        </authorList>
    </citation>
    <scope>IDENTIFICATION</scope>
</reference>
<evidence type="ECO:0000256" key="4">
    <source>
        <dbReference type="ARBA" id="ARBA00022729"/>
    </source>
</evidence>
<dbReference type="OMA" id="WTDATEC"/>
<evidence type="ECO:0000313" key="13">
    <source>
        <dbReference type="Ensembl" id="ENSLACP00000008767.1"/>
    </source>
</evidence>
<evidence type="ECO:0000256" key="9">
    <source>
        <dbReference type="ARBA" id="ARBA00023180"/>
    </source>
</evidence>
<feature type="transmembrane region" description="Helical" evidence="11">
    <location>
        <begin position="632"/>
        <end position="655"/>
    </location>
</feature>
<feature type="transmembrane region" description="Helical" evidence="11">
    <location>
        <begin position="600"/>
        <end position="620"/>
    </location>
</feature>
<evidence type="ECO:0000256" key="10">
    <source>
        <dbReference type="ARBA" id="ARBA00023224"/>
    </source>
</evidence>
<feature type="transmembrane region" description="Helical" evidence="11">
    <location>
        <begin position="444"/>
        <end position="464"/>
    </location>
</feature>
<evidence type="ECO:0000256" key="6">
    <source>
        <dbReference type="ARBA" id="ARBA00023040"/>
    </source>
</evidence>
<name>H3AGJ6_LATCH</name>
<dbReference type="InterPro" id="IPR000068">
    <property type="entry name" value="GPCR_3_Ca_sens_rcpt-rel"/>
</dbReference>
<evidence type="ECO:0000256" key="5">
    <source>
        <dbReference type="ARBA" id="ARBA00022989"/>
    </source>
</evidence>
<dbReference type="AlphaFoldDB" id="H3AGJ6"/>
<feature type="transmembrane region" description="Helical" evidence="11">
    <location>
        <begin position="514"/>
        <end position="538"/>
    </location>
</feature>
<evidence type="ECO:0000256" key="1">
    <source>
        <dbReference type="ARBA" id="ARBA00004651"/>
    </source>
</evidence>
<dbReference type="GeneTree" id="ENSGT00950000182788"/>
<dbReference type="Proteomes" id="UP000008672">
    <property type="component" value="Unassembled WGS sequence"/>
</dbReference>
<dbReference type="PANTHER" id="PTHR24061">
    <property type="entry name" value="CALCIUM-SENSING RECEPTOR-RELATED"/>
    <property type="match status" value="1"/>
</dbReference>
<feature type="transmembrane region" description="Helical" evidence="11">
    <location>
        <begin position="565"/>
        <end position="588"/>
    </location>
</feature>
<dbReference type="GO" id="GO:0004930">
    <property type="term" value="F:G protein-coupled receptor activity"/>
    <property type="evidence" value="ECO:0007669"/>
    <property type="project" value="UniProtKB-KW"/>
</dbReference>
<feature type="transmembrane region" description="Helical" evidence="11">
    <location>
        <begin position="476"/>
        <end position="502"/>
    </location>
</feature>
<organism evidence="13 14">
    <name type="scientific">Latimeria chalumnae</name>
    <name type="common">Coelacanth</name>
    <dbReference type="NCBI Taxonomy" id="7897"/>
    <lineage>
        <taxon>Eukaryota</taxon>
        <taxon>Metazoa</taxon>
        <taxon>Chordata</taxon>
        <taxon>Craniata</taxon>
        <taxon>Vertebrata</taxon>
        <taxon>Euteleostomi</taxon>
        <taxon>Coelacanthiformes</taxon>
        <taxon>Coelacanthidae</taxon>
        <taxon>Latimeria</taxon>
    </lineage>
</organism>
<keyword evidence="8" id="KW-0675">Receptor</keyword>